<dbReference type="PANTHER" id="PTHR36181">
    <property type="entry name" value="INTRON-ENCODED ENDONUCLEASE AI3-RELATED"/>
    <property type="match status" value="1"/>
</dbReference>
<dbReference type="InterPro" id="IPR027434">
    <property type="entry name" value="Homing_endonucl"/>
</dbReference>
<name>A0A481ZLG2_9PEZI</name>
<accession>A0A481ZLG2</accession>
<dbReference type="SUPFAM" id="SSF55608">
    <property type="entry name" value="Homing endonucleases"/>
    <property type="match status" value="1"/>
</dbReference>
<dbReference type="AlphaFoldDB" id="A0A481ZLG2"/>
<evidence type="ECO:0000259" key="1">
    <source>
        <dbReference type="Pfam" id="PF00961"/>
    </source>
</evidence>
<keyword evidence="2" id="KW-0496">Mitochondrion</keyword>
<protein>
    <recommendedName>
        <fullName evidence="1">Homing endonuclease LAGLIDADG domain-containing protein</fullName>
    </recommendedName>
</protein>
<organism evidence="2">
    <name type="scientific">Orbilia brochopaga</name>
    <dbReference type="NCBI Taxonomy" id="3140254"/>
    <lineage>
        <taxon>Eukaryota</taxon>
        <taxon>Fungi</taxon>
        <taxon>Dikarya</taxon>
        <taxon>Ascomycota</taxon>
        <taxon>Pezizomycotina</taxon>
        <taxon>Orbiliomycetes</taxon>
        <taxon>Orbiliales</taxon>
        <taxon>Orbiliaceae</taxon>
        <taxon>Orbilia</taxon>
    </lineage>
</organism>
<reference evidence="2" key="1">
    <citation type="journal article" date="2019" name="Mitochondrial DNA Part B Resour">
        <title>Characterization of the complete mitochondrial genome of Drechslerella brochopaga, a fungal species trapping nematodes with constricting rings.</title>
        <authorList>
            <person name="Fang M."/>
            <person name="Wang S."/>
            <person name="Xu J."/>
            <person name="Jiang L."/>
            <person name="Zhou D."/>
            <person name="Zhang K.-Q."/>
            <person name="Zhang Y."/>
        </authorList>
    </citation>
    <scope>NUCLEOTIDE SEQUENCE</scope>
    <source>
        <strain evidence="2">YMF1.03216</strain>
    </source>
</reference>
<dbReference type="GO" id="GO:0005739">
    <property type="term" value="C:mitochondrion"/>
    <property type="evidence" value="ECO:0007669"/>
    <property type="project" value="UniProtKB-ARBA"/>
</dbReference>
<dbReference type="InterPro" id="IPR004860">
    <property type="entry name" value="LAGLIDADG_dom"/>
</dbReference>
<dbReference type="EMBL" id="MK550698">
    <property type="protein sequence ID" value="QBL02570.1"/>
    <property type="molecule type" value="Genomic_DNA"/>
</dbReference>
<dbReference type="Gene3D" id="3.10.28.10">
    <property type="entry name" value="Homing endonucleases"/>
    <property type="match status" value="1"/>
</dbReference>
<dbReference type="GO" id="GO:0004519">
    <property type="term" value="F:endonuclease activity"/>
    <property type="evidence" value="ECO:0007669"/>
    <property type="project" value="InterPro"/>
</dbReference>
<proteinExistence type="predicted"/>
<dbReference type="RefSeq" id="YP_009568490.1">
    <property type="nucleotide sequence ID" value="NC_041248.1"/>
</dbReference>
<dbReference type="PANTHER" id="PTHR36181:SF4">
    <property type="entry name" value="LAGLIDADG ENDONUCLEASE"/>
    <property type="match status" value="1"/>
</dbReference>
<gene>
    <name evidence="2" type="primary">orf155</name>
</gene>
<evidence type="ECO:0000313" key="2">
    <source>
        <dbReference type="EMBL" id="QBL02570.1"/>
    </source>
</evidence>
<geneLocation type="mitochondrion" evidence="2"/>
<feature type="domain" description="Homing endonuclease LAGLIDADG" evidence="1">
    <location>
        <begin position="2"/>
        <end position="91"/>
    </location>
</feature>
<sequence length="155" mass="17991">MISILKDLERRIGWSVAARFEITLHLKDEDLLNQIKVYFKNVGKIYKYGKDKISYRVNNLEQIITIIIPHFEKYPLNTNKRGDFELFKSVVMMMQQKEHLTKEGLDKRVAIRASMNLSLSEVLKAAFINTIPVSRSQFVISNNYHPQRVAGFTSG</sequence>
<dbReference type="Pfam" id="PF00961">
    <property type="entry name" value="LAGLIDADG_1"/>
    <property type="match status" value="1"/>
</dbReference>
<dbReference type="GeneID" id="39411841"/>
<reference evidence="2" key="2">
    <citation type="submission" date="2019-02" db="EMBL/GenBank/DDBJ databases">
        <authorList>
            <person name="Fang M.L."/>
            <person name="Zhang Y."/>
        </authorList>
    </citation>
    <scope>NUCLEOTIDE SEQUENCE</scope>
    <source>
        <strain evidence="2">YMF1.03216</strain>
    </source>
</reference>
<dbReference type="InterPro" id="IPR051289">
    <property type="entry name" value="LAGLIDADG_Endonuclease"/>
</dbReference>